<accession>V2Y341</accession>
<evidence type="ECO:0000313" key="3">
    <source>
        <dbReference type="Proteomes" id="UP000017559"/>
    </source>
</evidence>
<keyword evidence="1" id="KW-1133">Transmembrane helix</keyword>
<protein>
    <submittedName>
        <fullName evidence="2">Uncharacterized protein</fullName>
    </submittedName>
</protein>
<feature type="transmembrane region" description="Helical" evidence="1">
    <location>
        <begin position="44"/>
        <end position="65"/>
    </location>
</feature>
<keyword evidence="1" id="KW-0472">Membrane</keyword>
<sequence length="68" mass="7974">MRFLRLDSTAFGPEDNTWRFDVGVLRTRRGCNEAYLQIRSLGRLTFASLQASYPSPVACFIWWAFYFT</sequence>
<proteinExistence type="predicted"/>
<comment type="caution">
    <text evidence="2">The sequence shown here is derived from an EMBL/GenBank/DDBJ whole genome shotgun (WGS) entry which is preliminary data.</text>
</comment>
<keyword evidence="1" id="KW-0812">Transmembrane</keyword>
<gene>
    <name evidence="2" type="ORF">Moror_9380</name>
</gene>
<evidence type="ECO:0000256" key="1">
    <source>
        <dbReference type="SAM" id="Phobius"/>
    </source>
</evidence>
<dbReference type="AlphaFoldDB" id="V2Y341"/>
<name>V2Y341_MONRO</name>
<dbReference type="HOGENOM" id="CLU_2794520_0_0_1"/>
<dbReference type="KEGG" id="mrr:Moror_9380"/>
<evidence type="ECO:0000313" key="2">
    <source>
        <dbReference type="EMBL" id="ESK86059.1"/>
    </source>
</evidence>
<dbReference type="EMBL" id="AWSO01000984">
    <property type="protein sequence ID" value="ESK86059.1"/>
    <property type="molecule type" value="Genomic_DNA"/>
</dbReference>
<dbReference type="Proteomes" id="UP000017559">
    <property type="component" value="Unassembled WGS sequence"/>
</dbReference>
<reference evidence="2 3" key="1">
    <citation type="journal article" date="2014" name="BMC Genomics">
        <title>Genome and secretome analysis of the hemibiotrophic fungal pathogen, Moniliophthora roreri, which causes frosty pod rot disease of cacao: mechanisms of the biotrophic and necrotrophic phases.</title>
        <authorList>
            <person name="Meinhardt L.W."/>
            <person name="Costa G.G.L."/>
            <person name="Thomazella D.P.T."/>
            <person name="Teixeira P.J.P.L."/>
            <person name="Carazzolle M.F."/>
            <person name="Schuster S.C."/>
            <person name="Carlson J.E."/>
            <person name="Guiltinan M.J."/>
            <person name="Mieczkowski P."/>
            <person name="Farmer A."/>
            <person name="Ramaraj T."/>
            <person name="Crozier J."/>
            <person name="Davis R.E."/>
            <person name="Shao J."/>
            <person name="Melnick R.L."/>
            <person name="Pereira G.A.G."/>
            <person name="Bailey B.A."/>
        </authorList>
    </citation>
    <scope>NUCLEOTIDE SEQUENCE [LARGE SCALE GENOMIC DNA]</scope>
    <source>
        <strain evidence="2 3">MCA 2997</strain>
    </source>
</reference>
<organism evidence="2 3">
    <name type="scientific">Moniliophthora roreri (strain MCA 2997)</name>
    <name type="common">Cocoa frosty pod rot fungus</name>
    <name type="synonym">Crinipellis roreri</name>
    <dbReference type="NCBI Taxonomy" id="1381753"/>
    <lineage>
        <taxon>Eukaryota</taxon>
        <taxon>Fungi</taxon>
        <taxon>Dikarya</taxon>
        <taxon>Basidiomycota</taxon>
        <taxon>Agaricomycotina</taxon>
        <taxon>Agaricomycetes</taxon>
        <taxon>Agaricomycetidae</taxon>
        <taxon>Agaricales</taxon>
        <taxon>Marasmiineae</taxon>
        <taxon>Marasmiaceae</taxon>
        <taxon>Moniliophthora</taxon>
    </lineage>
</organism>
<keyword evidence="3" id="KW-1185">Reference proteome</keyword>